<dbReference type="Proteomes" id="UP001187471">
    <property type="component" value="Unassembled WGS sequence"/>
</dbReference>
<organism evidence="1 2">
    <name type="scientific">Escallonia rubra</name>
    <dbReference type="NCBI Taxonomy" id="112253"/>
    <lineage>
        <taxon>Eukaryota</taxon>
        <taxon>Viridiplantae</taxon>
        <taxon>Streptophyta</taxon>
        <taxon>Embryophyta</taxon>
        <taxon>Tracheophyta</taxon>
        <taxon>Spermatophyta</taxon>
        <taxon>Magnoliopsida</taxon>
        <taxon>eudicotyledons</taxon>
        <taxon>Gunneridae</taxon>
        <taxon>Pentapetalae</taxon>
        <taxon>asterids</taxon>
        <taxon>campanulids</taxon>
        <taxon>Escalloniales</taxon>
        <taxon>Escalloniaceae</taxon>
        <taxon>Escallonia</taxon>
    </lineage>
</organism>
<comment type="caution">
    <text evidence="1">The sequence shown here is derived from an EMBL/GenBank/DDBJ whole genome shotgun (WGS) entry which is preliminary data.</text>
</comment>
<proteinExistence type="predicted"/>
<reference evidence="1" key="1">
    <citation type="submission" date="2022-12" db="EMBL/GenBank/DDBJ databases">
        <title>Draft genome assemblies for two species of Escallonia (Escalloniales).</title>
        <authorList>
            <person name="Chanderbali A."/>
            <person name="Dervinis C."/>
            <person name="Anghel I."/>
            <person name="Soltis D."/>
            <person name="Soltis P."/>
            <person name="Zapata F."/>
        </authorList>
    </citation>
    <scope>NUCLEOTIDE SEQUENCE</scope>
    <source>
        <strain evidence="1">UCBG92.1500</strain>
        <tissue evidence="1">Leaf</tissue>
    </source>
</reference>
<evidence type="ECO:0000313" key="2">
    <source>
        <dbReference type="Proteomes" id="UP001187471"/>
    </source>
</evidence>
<dbReference type="EMBL" id="JAVXUO010003006">
    <property type="protein sequence ID" value="KAK2967502.1"/>
    <property type="molecule type" value="Genomic_DNA"/>
</dbReference>
<keyword evidence="2" id="KW-1185">Reference proteome</keyword>
<sequence>MREGGGGGGRGSGCRITCGGGGGKVTWRLFFGMRNVGGGVGDGGGRWRGGTEMGLAQDGSRERGWWKGCRVAVSGDGGCGRWDWGTGMGMVGDGVEGTRVVEGFAAAAAAWGAAELVGWDGGRMSDGSGGSRRNGSRWRPEASGLVCGRCRGRGNANEKGGFREINGLYRG</sequence>
<name>A0AA88UA22_9ASTE</name>
<dbReference type="AlphaFoldDB" id="A0AA88UA22"/>
<accession>A0AA88UA22</accession>
<gene>
    <name evidence="1" type="ORF">RJ640_010143</name>
</gene>
<evidence type="ECO:0000313" key="1">
    <source>
        <dbReference type="EMBL" id="KAK2967502.1"/>
    </source>
</evidence>
<protein>
    <submittedName>
        <fullName evidence="1">Uncharacterized protein</fullName>
    </submittedName>
</protein>